<dbReference type="GO" id="GO:0006412">
    <property type="term" value="P:translation"/>
    <property type="evidence" value="ECO:0007669"/>
    <property type="project" value="UniProtKB-KW"/>
</dbReference>
<keyword evidence="3 4" id="KW-0456">Lyase</keyword>
<dbReference type="NCBIfam" id="TIGR00011">
    <property type="entry name" value="YbaK_EbsC"/>
    <property type="match status" value="1"/>
</dbReference>
<dbReference type="InterPro" id="IPR007214">
    <property type="entry name" value="YbaK/aa-tRNA-synth-assoc-dom"/>
</dbReference>
<dbReference type="GO" id="GO:0016829">
    <property type="term" value="F:lyase activity"/>
    <property type="evidence" value="ECO:0007669"/>
    <property type="project" value="UniProtKB-KW"/>
</dbReference>
<dbReference type="PANTHER" id="PTHR30411:SF0">
    <property type="entry name" value="CYS-TRNA(PRO)_CYS-TRNA(CYS) DEACYLASE YBAK"/>
    <property type="match status" value="1"/>
</dbReference>
<keyword evidence="2 4" id="KW-0648">Protein biosynthesis</keyword>
<evidence type="ECO:0000256" key="3">
    <source>
        <dbReference type="ARBA" id="ARBA00023239"/>
    </source>
</evidence>
<dbReference type="Gene3D" id="3.90.960.10">
    <property type="entry name" value="YbaK/aminoacyl-tRNA synthetase-associated domain"/>
    <property type="match status" value="1"/>
</dbReference>
<dbReference type="Pfam" id="PF04073">
    <property type="entry name" value="tRNA_edit"/>
    <property type="match status" value="1"/>
</dbReference>
<proteinExistence type="inferred from homology"/>
<protein>
    <recommendedName>
        <fullName evidence="4">Cys-tRNA(Pro)/Cys-tRNA(Cys) deacylase</fullName>
        <ecNumber evidence="4">4.2.-.-</ecNumber>
    </recommendedName>
</protein>
<keyword evidence="7" id="KW-1185">Reference proteome</keyword>
<dbReference type="EC" id="4.2.-.-" evidence="4"/>
<evidence type="ECO:0000313" key="6">
    <source>
        <dbReference type="EMBL" id="RXW33578.1"/>
    </source>
</evidence>
<dbReference type="PIRSF" id="PIRSF006181">
    <property type="entry name" value="EbsC_YbaK"/>
    <property type="match status" value="1"/>
</dbReference>
<evidence type="ECO:0000256" key="2">
    <source>
        <dbReference type="ARBA" id="ARBA00022917"/>
    </source>
</evidence>
<gene>
    <name evidence="6" type="ORF">C1706_02175</name>
</gene>
<sequence>MAKKKTPAGTPALQALIAAAIPFEPVEYTHHDDTHDFGAEAARETGIEPERLYKTLIVSVGPHQLAVGVVPVSGRLDLKKLATALGVKKAEMADPKAAERSSGYVLGGVSPLGQRTALPTVIDTSAQNWPTMYVSGGKRGLQIGIAPADLAAATGAHFAPIAHA</sequence>
<evidence type="ECO:0000259" key="5">
    <source>
        <dbReference type="Pfam" id="PF04073"/>
    </source>
</evidence>
<name>A0A4V1Q7S2_9ACTN</name>
<dbReference type="EMBL" id="PPCV01000001">
    <property type="protein sequence ID" value="RXW33578.1"/>
    <property type="molecule type" value="Genomic_DNA"/>
</dbReference>
<dbReference type="OrthoDB" id="9809296at2"/>
<accession>A0A4V1Q7S2</accession>
<evidence type="ECO:0000256" key="1">
    <source>
        <dbReference type="ARBA" id="ARBA00009798"/>
    </source>
</evidence>
<organism evidence="6 7">
    <name type="scientific">Propioniciclava flava</name>
    <dbReference type="NCBI Taxonomy" id="2072026"/>
    <lineage>
        <taxon>Bacteria</taxon>
        <taxon>Bacillati</taxon>
        <taxon>Actinomycetota</taxon>
        <taxon>Actinomycetes</taxon>
        <taxon>Propionibacteriales</taxon>
        <taxon>Propionibacteriaceae</taxon>
        <taxon>Propioniciclava</taxon>
    </lineage>
</organism>
<dbReference type="SUPFAM" id="SSF55826">
    <property type="entry name" value="YbaK/ProRS associated domain"/>
    <property type="match status" value="1"/>
</dbReference>
<evidence type="ECO:0000313" key="7">
    <source>
        <dbReference type="Proteomes" id="UP000290624"/>
    </source>
</evidence>
<dbReference type="RefSeq" id="WP_129457546.1">
    <property type="nucleotide sequence ID" value="NZ_PPCV01000001.1"/>
</dbReference>
<dbReference type="PANTHER" id="PTHR30411">
    <property type="entry name" value="CYTOPLASMIC PROTEIN"/>
    <property type="match status" value="1"/>
</dbReference>
<dbReference type="Proteomes" id="UP000290624">
    <property type="component" value="Unassembled WGS sequence"/>
</dbReference>
<dbReference type="InterPro" id="IPR004369">
    <property type="entry name" value="Prolyl-tRNA_editing_YbaK/EbsC"/>
</dbReference>
<feature type="domain" description="YbaK/aminoacyl-tRNA synthetase-associated" evidence="5">
    <location>
        <begin position="32"/>
        <end position="151"/>
    </location>
</feature>
<dbReference type="InterPro" id="IPR036754">
    <property type="entry name" value="YbaK/aa-tRNA-synt-asso_dom_sf"/>
</dbReference>
<comment type="similarity">
    <text evidence="1 4">Belongs to the prolyl-tRNA editing family. YbaK/EbsC subfamily.</text>
</comment>
<dbReference type="AlphaFoldDB" id="A0A4V1Q7S2"/>
<reference evidence="6 7" key="1">
    <citation type="submission" date="2018-01" db="EMBL/GenBank/DDBJ databases">
        <title>Lactibacter flavus gen. nov., sp. nov., a novel bacterium of the family Propionibacteriaceae isolated from raw milk and dairy products.</title>
        <authorList>
            <person name="Wenning M."/>
            <person name="Breitenwieser F."/>
            <person name="Huptas C."/>
            <person name="von Neubeck M."/>
            <person name="Busse H.-J."/>
            <person name="Scherer S."/>
        </authorList>
    </citation>
    <scope>NUCLEOTIDE SEQUENCE [LARGE SCALE GENOMIC DNA]</scope>
    <source>
        <strain evidence="6 7">VG341</strain>
    </source>
</reference>
<dbReference type="GO" id="GO:0002161">
    <property type="term" value="F:aminoacyl-tRNA deacylase activity"/>
    <property type="evidence" value="ECO:0007669"/>
    <property type="project" value="InterPro"/>
</dbReference>
<comment type="caution">
    <text evidence="6">The sequence shown here is derived from an EMBL/GenBank/DDBJ whole genome shotgun (WGS) entry which is preliminary data.</text>
</comment>
<dbReference type="CDD" id="cd00002">
    <property type="entry name" value="YbaK_deacylase"/>
    <property type="match status" value="1"/>
</dbReference>
<evidence type="ECO:0000256" key="4">
    <source>
        <dbReference type="PIRNR" id="PIRNR006181"/>
    </source>
</evidence>